<dbReference type="SUPFAM" id="SSF109604">
    <property type="entry name" value="HD-domain/PDEase-like"/>
    <property type="match status" value="1"/>
</dbReference>
<dbReference type="PROSITE" id="PS51833">
    <property type="entry name" value="HDOD"/>
    <property type="match status" value="1"/>
</dbReference>
<dbReference type="Gene3D" id="1.10.3210.10">
    <property type="entry name" value="Hypothetical protein af1432"/>
    <property type="match status" value="1"/>
</dbReference>
<dbReference type="PANTHER" id="PTHR33525">
    <property type="match status" value="1"/>
</dbReference>
<protein>
    <recommendedName>
        <fullName evidence="1">HDOD domain-containing protein</fullName>
    </recommendedName>
</protein>
<dbReference type="CDD" id="cd00077">
    <property type="entry name" value="HDc"/>
    <property type="match status" value="1"/>
</dbReference>
<feature type="domain" description="HDOD" evidence="1">
    <location>
        <begin position="24"/>
        <end position="219"/>
    </location>
</feature>
<dbReference type="NCBIfam" id="TIGR00277">
    <property type="entry name" value="HDIG"/>
    <property type="match status" value="1"/>
</dbReference>
<evidence type="ECO:0000259" key="1">
    <source>
        <dbReference type="PROSITE" id="PS51833"/>
    </source>
</evidence>
<dbReference type="InterPro" id="IPR052340">
    <property type="entry name" value="RNase_Y/CdgJ"/>
</dbReference>
<dbReference type="InterPro" id="IPR006675">
    <property type="entry name" value="HDIG_dom"/>
</dbReference>
<gene>
    <name evidence="2" type="ORF">SCFA_10015</name>
</gene>
<dbReference type="SMART" id="SM00471">
    <property type="entry name" value="HDc"/>
    <property type="match status" value="1"/>
</dbReference>
<dbReference type="EMBL" id="CAADRM010000001">
    <property type="protein sequence ID" value="VFU11184.1"/>
    <property type="molecule type" value="Genomic_DNA"/>
</dbReference>
<dbReference type="InterPro" id="IPR013976">
    <property type="entry name" value="HDOD"/>
</dbReference>
<proteinExistence type="predicted"/>
<evidence type="ECO:0000313" key="2">
    <source>
        <dbReference type="EMBL" id="VFU11184.1"/>
    </source>
</evidence>
<dbReference type="PANTHER" id="PTHR33525:SF3">
    <property type="entry name" value="RIBONUCLEASE Y"/>
    <property type="match status" value="1"/>
</dbReference>
<organism evidence="2">
    <name type="scientific">anaerobic digester metagenome</name>
    <dbReference type="NCBI Taxonomy" id="1263854"/>
    <lineage>
        <taxon>unclassified sequences</taxon>
        <taxon>metagenomes</taxon>
        <taxon>ecological metagenomes</taxon>
    </lineage>
</organism>
<dbReference type="AlphaFoldDB" id="A0A485LYC2"/>
<dbReference type="Pfam" id="PF08668">
    <property type="entry name" value="HDOD"/>
    <property type="match status" value="1"/>
</dbReference>
<dbReference type="InterPro" id="IPR003607">
    <property type="entry name" value="HD/PDEase_dom"/>
</dbReference>
<reference evidence="2" key="1">
    <citation type="submission" date="2019-03" db="EMBL/GenBank/DDBJ databases">
        <authorList>
            <person name="Hao L."/>
        </authorList>
    </citation>
    <scope>NUCLEOTIDE SEQUENCE</scope>
</reference>
<sequence length="298" mass="33804">MEELYFSEQSREHILDLLSRCTDILTLPPIVHRILDAASGRNSSASDLTTLIESDPAMTARILSVANSSYLGFTKKVSTISHAVVVLGFQEIQNLALSMSVVQLFDRRGSEFTEKLWRHSFSVGVGSRMLASYLNLRMDGKYFVSGLLHDMGKVFLSQYFPEKFNEMLTMLERQDIRTTYHAVEEKFFGMTHAEVGGKLLEAWMFPREIVDAVAWHHEPHRSGSNQALAACVHLADLLCTIKGISPLKDRYFLPMDKKIVPVLYELRENFSTEGLIALMGQLDLEIDRHSALLSAFRW</sequence>
<accession>A0A485LYC2</accession>
<name>A0A485LYC2_9ZZZZ</name>